<sequence>MIYPGFYHFMKGHQKGKEKNSIKYFADPQNQAKRIIKQQRKPNFKLIVAPFPELQRGAEQFFFSNLFYPIFLTKDL</sequence>
<accession>Q10XL2</accession>
<evidence type="ECO:0000313" key="1">
    <source>
        <dbReference type="EMBL" id="ABG53012.1"/>
    </source>
</evidence>
<organism evidence="1">
    <name type="scientific">Trichodesmium erythraeum (strain IMS101)</name>
    <dbReference type="NCBI Taxonomy" id="203124"/>
    <lineage>
        <taxon>Bacteria</taxon>
        <taxon>Bacillati</taxon>
        <taxon>Cyanobacteriota</taxon>
        <taxon>Cyanophyceae</taxon>
        <taxon>Oscillatoriophycideae</taxon>
        <taxon>Oscillatoriales</taxon>
        <taxon>Microcoleaceae</taxon>
        <taxon>Trichodesmium</taxon>
    </lineage>
</organism>
<dbReference type="AlphaFoldDB" id="Q10XL2"/>
<dbReference type="eggNOG" id="COG3385">
    <property type="taxonomic scope" value="Bacteria"/>
</dbReference>
<protein>
    <submittedName>
        <fullName evidence="1">Transposase, IS4 family</fullName>
    </submittedName>
</protein>
<name>Q10XL2_TRIEI</name>
<dbReference type="KEGG" id="ter:Tery_3989"/>
<dbReference type="EMBL" id="CP000393">
    <property type="protein sequence ID" value="ABG53012.1"/>
    <property type="molecule type" value="Genomic_DNA"/>
</dbReference>
<reference evidence="1" key="1">
    <citation type="submission" date="2006-06" db="EMBL/GenBank/DDBJ databases">
        <title>Complete sequence of Trichodesmium erythraeum IMS101.</title>
        <authorList>
            <consortium name="US DOE Joint Genome Institute"/>
            <person name="Copeland A."/>
            <person name="Lucas S."/>
            <person name="Lapidus A."/>
            <person name="Barry K."/>
            <person name="Detter J.C."/>
            <person name="Glavina del Rio T."/>
            <person name="Hammon N."/>
            <person name="Israni S."/>
            <person name="Dalin E."/>
            <person name="Tice H."/>
            <person name="Pitluck S."/>
            <person name="Kiss H."/>
            <person name="Munk A.C."/>
            <person name="Brettin T."/>
            <person name="Bruce D."/>
            <person name="Han C."/>
            <person name="Tapia R."/>
            <person name="Gilna P."/>
            <person name="Schmutz J."/>
            <person name="Larimer F."/>
            <person name="Land M."/>
            <person name="Hauser L."/>
            <person name="Kyrpides N."/>
            <person name="Kim E."/>
            <person name="Richardson P."/>
        </authorList>
    </citation>
    <scope>NUCLEOTIDE SEQUENCE [LARGE SCALE GENOMIC DNA]</scope>
    <source>
        <strain evidence="1">IMS101</strain>
    </source>
</reference>
<dbReference type="HOGENOM" id="CLU_2653441_0_0_3"/>
<gene>
    <name evidence="1" type="ordered locus">Tery_3989</name>
</gene>
<proteinExistence type="predicted"/>